<dbReference type="Pfam" id="PF00092">
    <property type="entry name" value="VWA"/>
    <property type="match status" value="1"/>
</dbReference>
<evidence type="ECO:0000256" key="7">
    <source>
        <dbReference type="ARBA" id="ARBA00022833"/>
    </source>
</evidence>
<keyword evidence="7" id="KW-0862">Zinc</keyword>
<evidence type="ECO:0000256" key="1">
    <source>
        <dbReference type="ARBA" id="ARBA00006398"/>
    </source>
</evidence>
<keyword evidence="14" id="KW-1185">Reference proteome</keyword>
<dbReference type="GO" id="GO:0005886">
    <property type="term" value="C:plasma membrane"/>
    <property type="evidence" value="ECO:0007669"/>
    <property type="project" value="TreeGrafter"/>
</dbReference>
<evidence type="ECO:0000313" key="13">
    <source>
        <dbReference type="EMBL" id="KAG8555798.1"/>
    </source>
</evidence>
<reference evidence="13" key="1">
    <citation type="thesis" date="2020" institute="ProQuest LLC" country="789 East Eisenhower Parkway, Ann Arbor, MI, USA">
        <title>Comparative Genomics and Chromosome Evolution.</title>
        <authorList>
            <person name="Mudd A.B."/>
        </authorList>
    </citation>
    <scope>NUCLEOTIDE SEQUENCE</scope>
    <source>
        <strain evidence="13">237g6f4</strain>
        <tissue evidence="13">Blood</tissue>
    </source>
</reference>
<proteinExistence type="inferred from homology"/>
<dbReference type="InterPro" id="IPR013642">
    <property type="entry name" value="CLCA_N"/>
</dbReference>
<dbReference type="GO" id="GO:0006508">
    <property type="term" value="P:proteolysis"/>
    <property type="evidence" value="ECO:0007669"/>
    <property type="project" value="UniProtKB-KW"/>
</dbReference>
<evidence type="ECO:0000256" key="5">
    <source>
        <dbReference type="ARBA" id="ARBA00022729"/>
    </source>
</evidence>
<dbReference type="Gene3D" id="3.40.50.410">
    <property type="entry name" value="von Willebrand factor, type A domain"/>
    <property type="match status" value="1"/>
</dbReference>
<dbReference type="PROSITE" id="PS50234">
    <property type="entry name" value="VWFA"/>
    <property type="match status" value="1"/>
</dbReference>
<accession>A0AAV7A6G1</accession>
<dbReference type="NCBIfam" id="NF041940">
    <property type="entry name" value="choice_anch_X"/>
    <property type="match status" value="1"/>
</dbReference>
<evidence type="ECO:0000256" key="2">
    <source>
        <dbReference type="ARBA" id="ARBA00022448"/>
    </source>
</evidence>
<dbReference type="Pfam" id="PF08434">
    <property type="entry name" value="CLCA"/>
    <property type="match status" value="1"/>
</dbReference>
<dbReference type="InterPro" id="IPR002035">
    <property type="entry name" value="VWF_A"/>
</dbReference>
<evidence type="ECO:0000313" key="14">
    <source>
        <dbReference type="Proteomes" id="UP000824782"/>
    </source>
</evidence>
<dbReference type="EMBL" id="WNYA01000009">
    <property type="protein sequence ID" value="KAG8555798.1"/>
    <property type="molecule type" value="Genomic_DNA"/>
</dbReference>
<feature type="signal peptide" evidence="11">
    <location>
        <begin position="1"/>
        <end position="21"/>
    </location>
</feature>
<evidence type="ECO:0000259" key="12">
    <source>
        <dbReference type="PROSITE" id="PS50234"/>
    </source>
</evidence>
<comment type="caution">
    <text evidence="13">The sequence shown here is derived from an EMBL/GenBank/DDBJ whole genome shotgun (WGS) entry which is preliminary data.</text>
</comment>
<evidence type="ECO:0000256" key="10">
    <source>
        <dbReference type="ARBA" id="ARBA00023214"/>
    </source>
</evidence>
<dbReference type="GO" id="GO:0005229">
    <property type="term" value="F:intracellularly calcium-gated chloride channel activity"/>
    <property type="evidence" value="ECO:0007669"/>
    <property type="project" value="InterPro"/>
</dbReference>
<dbReference type="CDD" id="cd00198">
    <property type="entry name" value="vWFA"/>
    <property type="match status" value="1"/>
</dbReference>
<keyword evidence="10" id="KW-0868">Chloride</keyword>
<organism evidence="13 14">
    <name type="scientific">Engystomops pustulosus</name>
    <name type="common">Tungara frog</name>
    <name type="synonym">Physalaemus pustulosus</name>
    <dbReference type="NCBI Taxonomy" id="76066"/>
    <lineage>
        <taxon>Eukaryota</taxon>
        <taxon>Metazoa</taxon>
        <taxon>Chordata</taxon>
        <taxon>Craniata</taxon>
        <taxon>Vertebrata</taxon>
        <taxon>Euteleostomi</taxon>
        <taxon>Amphibia</taxon>
        <taxon>Batrachia</taxon>
        <taxon>Anura</taxon>
        <taxon>Neobatrachia</taxon>
        <taxon>Hyloidea</taxon>
        <taxon>Leptodactylidae</taxon>
        <taxon>Leiuperinae</taxon>
        <taxon>Engystomops</taxon>
    </lineage>
</organism>
<keyword evidence="8" id="KW-0482">Metalloprotease</keyword>
<evidence type="ECO:0000256" key="11">
    <source>
        <dbReference type="SAM" id="SignalP"/>
    </source>
</evidence>
<dbReference type="SMART" id="SM00327">
    <property type="entry name" value="VWA"/>
    <property type="match status" value="1"/>
</dbReference>
<comment type="similarity">
    <text evidence="1">Belongs to the CLCR family.</text>
</comment>
<dbReference type="Gene3D" id="2.60.40.10">
    <property type="entry name" value="Immunoglobulins"/>
    <property type="match status" value="1"/>
</dbReference>
<evidence type="ECO:0000256" key="3">
    <source>
        <dbReference type="ARBA" id="ARBA00022670"/>
    </source>
</evidence>
<evidence type="ECO:0000256" key="8">
    <source>
        <dbReference type="ARBA" id="ARBA00023049"/>
    </source>
</evidence>
<evidence type="ECO:0000256" key="4">
    <source>
        <dbReference type="ARBA" id="ARBA00022723"/>
    </source>
</evidence>
<keyword evidence="4" id="KW-0479">Metal-binding</keyword>
<keyword evidence="6" id="KW-0378">Hydrolase</keyword>
<feature type="domain" description="VWFA" evidence="12">
    <location>
        <begin position="309"/>
        <end position="480"/>
    </location>
</feature>
<dbReference type="PANTHER" id="PTHR10579:SF169">
    <property type="entry name" value="CALCIUM-ACTIVATED CHLORIDE CHANNEL REGULATOR 1"/>
    <property type="match status" value="1"/>
</dbReference>
<dbReference type="Proteomes" id="UP000824782">
    <property type="component" value="Unassembled WGS sequence"/>
</dbReference>
<evidence type="ECO:0000256" key="9">
    <source>
        <dbReference type="ARBA" id="ARBA00023180"/>
    </source>
</evidence>
<protein>
    <recommendedName>
        <fullName evidence="12">VWFA domain-containing protein</fullName>
    </recommendedName>
</protein>
<dbReference type="NCBIfam" id="TIGR00868">
    <property type="entry name" value="hCaCC"/>
    <property type="match status" value="1"/>
</dbReference>
<dbReference type="InterPro" id="IPR013783">
    <property type="entry name" value="Ig-like_fold"/>
</dbReference>
<evidence type="ECO:0000256" key="6">
    <source>
        <dbReference type="ARBA" id="ARBA00022801"/>
    </source>
</evidence>
<dbReference type="PANTHER" id="PTHR10579">
    <property type="entry name" value="CALCIUM-ACTIVATED CHLORIDE CHANNEL REGULATOR"/>
    <property type="match status" value="1"/>
</dbReference>
<dbReference type="SUPFAM" id="SSF53300">
    <property type="entry name" value="vWA-like"/>
    <property type="match status" value="1"/>
</dbReference>
<dbReference type="InterPro" id="IPR051266">
    <property type="entry name" value="CLCR"/>
</dbReference>
<dbReference type="GO" id="GO:0008237">
    <property type="term" value="F:metallopeptidase activity"/>
    <property type="evidence" value="ECO:0007669"/>
    <property type="project" value="UniProtKB-KW"/>
</dbReference>
<keyword evidence="3" id="KW-0645">Protease</keyword>
<keyword evidence="2" id="KW-0813">Transport</keyword>
<keyword evidence="9" id="KW-0325">Glycoprotein</keyword>
<name>A0AAV7A6G1_ENGPU</name>
<gene>
    <name evidence="13" type="ORF">GDO81_017819</name>
</gene>
<dbReference type="AlphaFoldDB" id="A0AAV7A6G1"/>
<keyword evidence="5 11" id="KW-0732">Signal</keyword>
<sequence length="897" mass="99446">MKFWMFAWITVACVIFWKAESSMVKLDNGGYEDIVIAINPNLQEDPKIITKIQDMVKEATTYLFYATKKQLFIRSVKILIPSSWLNRNYTKSKTETYEKADVVIADSYLKYRDDPYTLQYGRCGEPGRYIHLTPNFLLDDNLLSVYGPRGRVFVHEWAHLRWGVFDEYNADTPYYIATNGKVEATRCSKYILGLNVKRQDQCQGNSCNLKWCSIDPKTGLYEHGCVFVPEKRQNIKQSIMYSQAISSVSEFCDSTNHNIEAPTLQNKMCNSLSTWEVIMNSTDITSTPPMSSTNIPVPSFSLIQKRDRVITLVLDVSWSMYSDNRIGRLYQAAEVFITQIVETGSYVGIVTFSHYTHEISQLVKITSNVQRNYLKSLLPTSLRSGTDICQGILTGFRVNEKFDGSTHGTEIVLLTDGEDNFDTTLCFPNIKYSGSIIHFIALGPSASQALEDIAEMTEGLNYKATDKVDSNGLIDAFSGIQPSTGDISFQLESTGSTVEPSKCLSGTVIIDRTVGNDTFFLVTWQSEVPNIKLQDPKGKIYTQADFTSNSTSKSSRLAIPGTAEKGTWRYNICNSRTISQVISVIVNSKASDKNVPPITVQAHMNAMRNSYPNPMIVYASVTQGLVPVTGVKVRAIIETDVGNITYLDLLDNGAGADVVKNDGIYSKYFFSYPENGRYSLKVRVEGKDGSRLATPTSRAMYMSGYVENGTIFMNAPNPAENDTTLQVTLGDFSRTSAGGSFVISNVPLGPRPDIFAPERISDLEAWVEGDKIVLSWTATGDDLDQGTASRYDLRMSTDLKELLQKFDNSIIVDISILTPQPAGSSETFTFVPKDAVVQNGTILFFALTAVDKASQRSSPSNIARAAIIPKVATSDSTNIMTIPSLLVLLSYLSLQLS</sequence>
<dbReference type="InterPro" id="IPR036465">
    <property type="entry name" value="vWFA_dom_sf"/>
</dbReference>
<dbReference type="InterPro" id="IPR004727">
    <property type="entry name" value="CLCA_chordata"/>
</dbReference>
<feature type="chain" id="PRO_5043518396" description="VWFA domain-containing protein" evidence="11">
    <location>
        <begin position="22"/>
        <end position="897"/>
    </location>
</feature>
<dbReference type="GO" id="GO:0046872">
    <property type="term" value="F:metal ion binding"/>
    <property type="evidence" value="ECO:0007669"/>
    <property type="project" value="UniProtKB-KW"/>
</dbReference>